<dbReference type="InterPro" id="IPR050109">
    <property type="entry name" value="HTH-type_TetR-like_transc_reg"/>
</dbReference>
<protein>
    <recommendedName>
        <fullName evidence="6">HTH tetR-type domain-containing protein</fullName>
    </recommendedName>
</protein>
<keyword evidence="1" id="KW-0678">Repressor</keyword>
<dbReference type="SUPFAM" id="SSF46689">
    <property type="entry name" value="Homeodomain-like"/>
    <property type="match status" value="1"/>
</dbReference>
<evidence type="ECO:0000313" key="8">
    <source>
        <dbReference type="Proteomes" id="UP000240739"/>
    </source>
</evidence>
<evidence type="ECO:0000256" key="4">
    <source>
        <dbReference type="ARBA" id="ARBA00023163"/>
    </source>
</evidence>
<dbReference type="PANTHER" id="PTHR30055:SF175">
    <property type="entry name" value="HTH-TYPE TRANSCRIPTIONAL REPRESSOR KSTR2"/>
    <property type="match status" value="1"/>
</dbReference>
<dbReference type="Gene3D" id="1.10.357.10">
    <property type="entry name" value="Tetracycline Repressor, domain 2"/>
    <property type="match status" value="1"/>
</dbReference>
<organism evidence="7 8">
    <name type="scientific">Paraconexibacter algicola</name>
    <dbReference type="NCBI Taxonomy" id="2133960"/>
    <lineage>
        <taxon>Bacteria</taxon>
        <taxon>Bacillati</taxon>
        <taxon>Actinomycetota</taxon>
        <taxon>Thermoleophilia</taxon>
        <taxon>Solirubrobacterales</taxon>
        <taxon>Paraconexibacteraceae</taxon>
        <taxon>Paraconexibacter</taxon>
    </lineage>
</organism>
<feature type="domain" description="HTH tetR-type" evidence="6">
    <location>
        <begin position="19"/>
        <end position="79"/>
    </location>
</feature>
<dbReference type="PRINTS" id="PR00455">
    <property type="entry name" value="HTHTETR"/>
</dbReference>
<evidence type="ECO:0000313" key="7">
    <source>
        <dbReference type="EMBL" id="PTL59608.1"/>
    </source>
</evidence>
<dbReference type="InterPro" id="IPR001647">
    <property type="entry name" value="HTH_TetR"/>
</dbReference>
<keyword evidence="2" id="KW-0805">Transcription regulation</keyword>
<dbReference type="GO" id="GO:0003700">
    <property type="term" value="F:DNA-binding transcription factor activity"/>
    <property type="evidence" value="ECO:0007669"/>
    <property type="project" value="TreeGrafter"/>
</dbReference>
<dbReference type="InterPro" id="IPR041490">
    <property type="entry name" value="KstR2_TetR_C"/>
</dbReference>
<evidence type="ECO:0000256" key="5">
    <source>
        <dbReference type="PROSITE-ProRule" id="PRU00335"/>
    </source>
</evidence>
<feature type="DNA-binding region" description="H-T-H motif" evidence="5">
    <location>
        <begin position="42"/>
        <end position="61"/>
    </location>
</feature>
<keyword evidence="8" id="KW-1185">Reference proteome</keyword>
<reference evidence="7 8" key="1">
    <citation type="submission" date="2018-03" db="EMBL/GenBank/DDBJ databases">
        <title>Aquarubrobacter algicola gen. nov., sp. nov., a novel actinobacterium isolated from shallow eutrophic lake during the end of cyanobacterial harmful algal blooms.</title>
        <authorList>
            <person name="Chun S.J."/>
        </authorList>
    </citation>
    <scope>NUCLEOTIDE SEQUENCE [LARGE SCALE GENOMIC DNA]</scope>
    <source>
        <strain evidence="7 8">Seoho-28</strain>
    </source>
</reference>
<comment type="caution">
    <text evidence="7">The sequence shown here is derived from an EMBL/GenBank/DDBJ whole genome shotgun (WGS) entry which is preliminary data.</text>
</comment>
<sequence>MARVVREPPTRPALRAKYDRKQQELVDAAARLFAQQGYSATSMADLVAATGMTAGGIYHYIDGKEALLVRICDELLDPLLERASTLVGEFDGPPDAELRALVRAWVEHVEGHLDHMVVFLQERRVLEGDPQWKRVRDARKRFERLLDDVLARCADAGLLAVEDRSIALRALLGAVNHTPQWYRRGGRLDAAAIAVGYCDLVLRAG</sequence>
<keyword evidence="3 5" id="KW-0238">DNA-binding</keyword>
<name>A0A2T4UK92_9ACTN</name>
<dbReference type="PANTHER" id="PTHR30055">
    <property type="entry name" value="HTH-TYPE TRANSCRIPTIONAL REGULATOR RUTR"/>
    <property type="match status" value="1"/>
</dbReference>
<evidence type="ECO:0000259" key="6">
    <source>
        <dbReference type="PROSITE" id="PS50977"/>
    </source>
</evidence>
<dbReference type="PROSITE" id="PS50977">
    <property type="entry name" value="HTH_TETR_2"/>
    <property type="match status" value="1"/>
</dbReference>
<dbReference type="EMBL" id="PYYB01000001">
    <property type="protein sequence ID" value="PTL59608.1"/>
    <property type="molecule type" value="Genomic_DNA"/>
</dbReference>
<evidence type="ECO:0000256" key="1">
    <source>
        <dbReference type="ARBA" id="ARBA00022491"/>
    </source>
</evidence>
<dbReference type="Proteomes" id="UP000240739">
    <property type="component" value="Unassembled WGS sequence"/>
</dbReference>
<evidence type="ECO:0000256" key="3">
    <source>
        <dbReference type="ARBA" id="ARBA00023125"/>
    </source>
</evidence>
<dbReference type="AlphaFoldDB" id="A0A2T4UK92"/>
<dbReference type="GO" id="GO:0000976">
    <property type="term" value="F:transcription cis-regulatory region binding"/>
    <property type="evidence" value="ECO:0007669"/>
    <property type="project" value="TreeGrafter"/>
</dbReference>
<dbReference type="InterPro" id="IPR036271">
    <property type="entry name" value="Tet_transcr_reg_TetR-rel_C_sf"/>
</dbReference>
<evidence type="ECO:0000256" key="2">
    <source>
        <dbReference type="ARBA" id="ARBA00023015"/>
    </source>
</evidence>
<keyword evidence="4" id="KW-0804">Transcription</keyword>
<dbReference type="Gene3D" id="1.10.10.60">
    <property type="entry name" value="Homeodomain-like"/>
    <property type="match status" value="1"/>
</dbReference>
<gene>
    <name evidence="7" type="ORF">C7Y72_08075</name>
</gene>
<dbReference type="Pfam" id="PF00440">
    <property type="entry name" value="TetR_N"/>
    <property type="match status" value="1"/>
</dbReference>
<dbReference type="InterPro" id="IPR009057">
    <property type="entry name" value="Homeodomain-like_sf"/>
</dbReference>
<proteinExistence type="predicted"/>
<dbReference type="Pfam" id="PF17932">
    <property type="entry name" value="TetR_C_24"/>
    <property type="match status" value="1"/>
</dbReference>
<accession>A0A2T4UK92</accession>
<dbReference type="SUPFAM" id="SSF48498">
    <property type="entry name" value="Tetracyclin repressor-like, C-terminal domain"/>
    <property type="match status" value="1"/>
</dbReference>